<dbReference type="FunFam" id="1.10.10.10:FF:000016">
    <property type="entry name" value="Forkhead box protein I1"/>
    <property type="match status" value="1"/>
</dbReference>
<gene>
    <name evidence="14" type="ORF">DGAL_LOCUS11988</name>
</gene>
<keyword evidence="15" id="KW-1185">Reference proteome</keyword>
<evidence type="ECO:0000256" key="4">
    <source>
        <dbReference type="ARBA" id="ARBA00022782"/>
    </source>
</evidence>
<protein>
    <recommendedName>
        <fullName evidence="10">Forkhead box protein L2</fullName>
    </recommendedName>
</protein>
<feature type="DNA-binding region" description="Fork-head" evidence="11">
    <location>
        <begin position="152"/>
        <end position="254"/>
    </location>
</feature>
<keyword evidence="4" id="KW-0221">Differentiation</keyword>
<dbReference type="InterPro" id="IPR050211">
    <property type="entry name" value="FOX_domain-containing"/>
</dbReference>
<evidence type="ECO:0000256" key="5">
    <source>
        <dbReference type="ARBA" id="ARBA00022843"/>
    </source>
</evidence>
<evidence type="ECO:0000256" key="3">
    <source>
        <dbReference type="ARBA" id="ARBA00022553"/>
    </source>
</evidence>
<sequence length="469" mass="52413">MSDVIVPQQDMMMDPSQQSGLKIKQEIITTPTPSPSQQHHLITNYQQHVSNQQQQYFLQQSAIESHHHKHHLPSYSTVHHPQQHGDLMKRSSQSIVDHHKEQSSSSSSTLQQQQQHSSSVTKAETDQQLSPSQQHHNHHHHQQQSDYNPNIKPPYSYVALIAMAIKESREKRLTLSEIYKFVIELTYITKKFPYYEKNKKGWQNSIRHNLSLNECFVKIPREGNATGDRKGNYWTLDPQYEDMFENGNYKRRRRMKRPYSMSNRAAAAAAAAAANTAAALNKSLFNSDALSGHIGRTFFAPPPYSPAACWTGAHHQTSSLTYTSAHHSNFNALQAPFRKTSLSTQMQPSLHQPHFPYQSMASYPTMSHNGHHLAGNSNYGAGSSPALSYANGCSNRHHQQQQQSVSSSASGIETTEAVMSRETSITAIGTSATASSSVDLPGSFPVANSSSSSSSSSYHYHSSWNESKI</sequence>
<organism evidence="14 15">
    <name type="scientific">Daphnia galeata</name>
    <dbReference type="NCBI Taxonomy" id="27404"/>
    <lineage>
        <taxon>Eukaryota</taxon>
        <taxon>Metazoa</taxon>
        <taxon>Ecdysozoa</taxon>
        <taxon>Arthropoda</taxon>
        <taxon>Crustacea</taxon>
        <taxon>Branchiopoda</taxon>
        <taxon>Diplostraca</taxon>
        <taxon>Cladocera</taxon>
        <taxon>Anomopoda</taxon>
        <taxon>Daphniidae</taxon>
        <taxon>Daphnia</taxon>
    </lineage>
</organism>
<evidence type="ECO:0000256" key="6">
    <source>
        <dbReference type="ARBA" id="ARBA00023015"/>
    </source>
</evidence>
<evidence type="ECO:0000313" key="15">
    <source>
        <dbReference type="Proteomes" id="UP000789390"/>
    </source>
</evidence>
<dbReference type="PROSITE" id="PS00657">
    <property type="entry name" value="FORK_HEAD_1"/>
    <property type="match status" value="1"/>
</dbReference>
<evidence type="ECO:0000256" key="7">
    <source>
        <dbReference type="ARBA" id="ARBA00023125"/>
    </source>
</evidence>
<feature type="region of interest" description="Disordered" evidence="12">
    <location>
        <begin position="446"/>
        <end position="469"/>
    </location>
</feature>
<keyword evidence="8" id="KW-0804">Transcription</keyword>
<comment type="subcellular location">
    <subcellularLocation>
        <location evidence="1 11">Nucleus</location>
    </subcellularLocation>
</comment>
<dbReference type="PRINTS" id="PR00053">
    <property type="entry name" value="FORKHEAD"/>
</dbReference>
<dbReference type="GO" id="GO:0005634">
    <property type="term" value="C:nucleus"/>
    <property type="evidence" value="ECO:0007669"/>
    <property type="project" value="UniProtKB-SubCell"/>
</dbReference>
<dbReference type="SMART" id="SM00339">
    <property type="entry name" value="FH"/>
    <property type="match status" value="1"/>
</dbReference>
<feature type="compositionally biased region" description="Low complexity" evidence="12">
    <location>
        <begin position="103"/>
        <end position="119"/>
    </location>
</feature>
<name>A0A8J2RUA0_9CRUS</name>
<dbReference type="InterPro" id="IPR001766">
    <property type="entry name" value="Fork_head_dom"/>
</dbReference>
<feature type="compositionally biased region" description="Low complexity" evidence="12">
    <location>
        <begin position="449"/>
        <end position="463"/>
    </location>
</feature>
<evidence type="ECO:0000313" key="14">
    <source>
        <dbReference type="EMBL" id="CAH0108592.1"/>
    </source>
</evidence>
<dbReference type="InterPro" id="IPR018122">
    <property type="entry name" value="TF_fork_head_CS_1"/>
</dbReference>
<keyword evidence="5" id="KW-0832">Ubl conjugation</keyword>
<proteinExistence type="predicted"/>
<dbReference type="OrthoDB" id="6367451at2759"/>
<keyword evidence="7 11" id="KW-0238">DNA-binding</keyword>
<dbReference type="PROSITE" id="PS00658">
    <property type="entry name" value="FORK_HEAD_2"/>
    <property type="match status" value="1"/>
</dbReference>
<dbReference type="GO" id="GO:0030154">
    <property type="term" value="P:cell differentiation"/>
    <property type="evidence" value="ECO:0007669"/>
    <property type="project" value="UniProtKB-KW"/>
</dbReference>
<dbReference type="Gene3D" id="1.10.10.10">
    <property type="entry name" value="Winged helix-like DNA-binding domain superfamily/Winged helix DNA-binding domain"/>
    <property type="match status" value="1"/>
</dbReference>
<feature type="compositionally biased region" description="Low complexity" evidence="12">
    <location>
        <begin position="400"/>
        <end position="410"/>
    </location>
</feature>
<evidence type="ECO:0000256" key="1">
    <source>
        <dbReference type="ARBA" id="ARBA00004123"/>
    </source>
</evidence>
<dbReference type="InterPro" id="IPR047515">
    <property type="entry name" value="FH_FOXL2"/>
</dbReference>
<dbReference type="PANTHER" id="PTHR11829">
    <property type="entry name" value="FORKHEAD BOX PROTEIN"/>
    <property type="match status" value="1"/>
</dbReference>
<dbReference type="PROSITE" id="PS50039">
    <property type="entry name" value="FORK_HEAD_3"/>
    <property type="match status" value="1"/>
</dbReference>
<evidence type="ECO:0000256" key="2">
    <source>
        <dbReference type="ARBA" id="ARBA00022499"/>
    </source>
</evidence>
<comment type="caution">
    <text evidence="14">The sequence shown here is derived from an EMBL/GenBank/DDBJ whole genome shotgun (WGS) entry which is preliminary data.</text>
</comment>
<evidence type="ECO:0000259" key="13">
    <source>
        <dbReference type="PROSITE" id="PS50039"/>
    </source>
</evidence>
<dbReference type="InterPro" id="IPR036390">
    <property type="entry name" value="WH_DNA-bd_sf"/>
</dbReference>
<dbReference type="PANTHER" id="PTHR11829:SF411">
    <property type="entry name" value="FORKHEAD BOX PROTEIN L2"/>
    <property type="match status" value="1"/>
</dbReference>
<dbReference type="SUPFAM" id="SSF46785">
    <property type="entry name" value="Winged helix' DNA-binding domain"/>
    <property type="match status" value="1"/>
</dbReference>
<keyword evidence="2" id="KW-1017">Isopeptide bond</keyword>
<keyword evidence="3" id="KW-0597">Phosphoprotein</keyword>
<dbReference type="InterPro" id="IPR036388">
    <property type="entry name" value="WH-like_DNA-bd_sf"/>
</dbReference>
<keyword evidence="6" id="KW-0805">Transcription regulation</keyword>
<feature type="region of interest" description="Disordered" evidence="12">
    <location>
        <begin position="390"/>
        <end position="417"/>
    </location>
</feature>
<dbReference type="AlphaFoldDB" id="A0A8J2RUA0"/>
<evidence type="ECO:0000256" key="12">
    <source>
        <dbReference type="SAM" id="MobiDB-lite"/>
    </source>
</evidence>
<dbReference type="GO" id="GO:0000981">
    <property type="term" value="F:DNA-binding transcription factor activity, RNA polymerase II-specific"/>
    <property type="evidence" value="ECO:0007669"/>
    <property type="project" value="TreeGrafter"/>
</dbReference>
<evidence type="ECO:0000256" key="10">
    <source>
        <dbReference type="ARBA" id="ARBA00034872"/>
    </source>
</evidence>
<dbReference type="CDD" id="cd20028">
    <property type="entry name" value="FH_FOXL2"/>
    <property type="match status" value="1"/>
</dbReference>
<reference evidence="14" key="1">
    <citation type="submission" date="2021-11" db="EMBL/GenBank/DDBJ databases">
        <authorList>
            <person name="Schell T."/>
        </authorList>
    </citation>
    <scope>NUCLEOTIDE SEQUENCE</scope>
    <source>
        <strain evidence="14">M5</strain>
    </source>
</reference>
<evidence type="ECO:0000256" key="8">
    <source>
        <dbReference type="ARBA" id="ARBA00023163"/>
    </source>
</evidence>
<evidence type="ECO:0000256" key="11">
    <source>
        <dbReference type="PROSITE-ProRule" id="PRU00089"/>
    </source>
</evidence>
<dbReference type="EMBL" id="CAKKLH010000286">
    <property type="protein sequence ID" value="CAH0108592.1"/>
    <property type="molecule type" value="Genomic_DNA"/>
</dbReference>
<feature type="domain" description="Fork-head" evidence="13">
    <location>
        <begin position="152"/>
        <end position="254"/>
    </location>
</feature>
<dbReference type="Pfam" id="PF00250">
    <property type="entry name" value="Forkhead"/>
    <property type="match status" value="1"/>
</dbReference>
<accession>A0A8J2RUA0</accession>
<dbReference type="Proteomes" id="UP000789390">
    <property type="component" value="Unassembled WGS sequence"/>
</dbReference>
<feature type="region of interest" description="Disordered" evidence="12">
    <location>
        <begin position="64"/>
        <end position="151"/>
    </location>
</feature>
<dbReference type="GO" id="GO:0009653">
    <property type="term" value="P:anatomical structure morphogenesis"/>
    <property type="evidence" value="ECO:0007669"/>
    <property type="project" value="TreeGrafter"/>
</dbReference>
<dbReference type="InterPro" id="IPR030456">
    <property type="entry name" value="TF_fork_head_CS_2"/>
</dbReference>
<keyword evidence="9 11" id="KW-0539">Nucleus</keyword>
<dbReference type="GO" id="GO:0000978">
    <property type="term" value="F:RNA polymerase II cis-regulatory region sequence-specific DNA binding"/>
    <property type="evidence" value="ECO:0007669"/>
    <property type="project" value="TreeGrafter"/>
</dbReference>
<evidence type="ECO:0000256" key="9">
    <source>
        <dbReference type="ARBA" id="ARBA00023242"/>
    </source>
</evidence>